<dbReference type="InterPro" id="IPR014284">
    <property type="entry name" value="RNA_pol_sigma-70_dom"/>
</dbReference>
<dbReference type="RefSeq" id="WP_113056085.1">
    <property type="nucleotide sequence ID" value="NZ_QEVW01000026.1"/>
</dbReference>
<gene>
    <name evidence="2" type="ORF">DC345_29030</name>
</gene>
<evidence type="ECO:0000259" key="1">
    <source>
        <dbReference type="Pfam" id="PF04545"/>
    </source>
</evidence>
<dbReference type="GO" id="GO:0006352">
    <property type="term" value="P:DNA-templated transcription initiation"/>
    <property type="evidence" value="ECO:0007669"/>
    <property type="project" value="InterPro"/>
</dbReference>
<reference evidence="2 3" key="1">
    <citation type="submission" date="2018-04" db="EMBL/GenBank/DDBJ databases">
        <title>Paenibacillus taichungensis Genome sequencing and assembly.</title>
        <authorList>
            <person name="Xu J."/>
            <person name="Rensing C."/>
            <person name="Mazhar H.S."/>
        </authorList>
    </citation>
    <scope>NUCLEOTIDE SEQUENCE [LARGE SCALE GENOMIC DNA]</scope>
    <source>
        <strain evidence="2 3">NC1</strain>
    </source>
</reference>
<organism evidence="2 3">
    <name type="scientific">Paenibacillus taichungensis</name>
    <dbReference type="NCBI Taxonomy" id="484184"/>
    <lineage>
        <taxon>Bacteria</taxon>
        <taxon>Bacillati</taxon>
        <taxon>Bacillota</taxon>
        <taxon>Bacilli</taxon>
        <taxon>Bacillales</taxon>
        <taxon>Paenibacillaceae</taxon>
        <taxon>Paenibacillus</taxon>
    </lineage>
</organism>
<dbReference type="InterPro" id="IPR007630">
    <property type="entry name" value="RNA_pol_sigma70_r4"/>
</dbReference>
<proteinExistence type="predicted"/>
<dbReference type="Gene3D" id="1.20.140.160">
    <property type="match status" value="1"/>
</dbReference>
<dbReference type="Proteomes" id="UP000250642">
    <property type="component" value="Unassembled WGS sequence"/>
</dbReference>
<comment type="caution">
    <text evidence="2">The sequence shown here is derived from an EMBL/GenBank/DDBJ whole genome shotgun (WGS) entry which is preliminary data.</text>
</comment>
<dbReference type="CDD" id="cd06171">
    <property type="entry name" value="Sigma70_r4"/>
    <property type="match status" value="1"/>
</dbReference>
<accession>A0A329QCS8</accession>
<dbReference type="NCBIfam" id="TIGR02937">
    <property type="entry name" value="sigma70-ECF"/>
    <property type="match status" value="1"/>
</dbReference>
<dbReference type="GO" id="GO:0003700">
    <property type="term" value="F:DNA-binding transcription factor activity"/>
    <property type="evidence" value="ECO:0007669"/>
    <property type="project" value="InterPro"/>
</dbReference>
<feature type="domain" description="RNA polymerase sigma-70 region 4" evidence="1">
    <location>
        <begin position="153"/>
        <end position="201"/>
    </location>
</feature>
<dbReference type="Pfam" id="PF04545">
    <property type="entry name" value="Sigma70_r4"/>
    <property type="match status" value="1"/>
</dbReference>
<protein>
    <recommendedName>
        <fullName evidence="1">RNA polymerase sigma-70 region 4 domain-containing protein</fullName>
    </recommendedName>
</protein>
<dbReference type="SUPFAM" id="SSF88659">
    <property type="entry name" value="Sigma3 and sigma4 domains of RNA polymerase sigma factors"/>
    <property type="match status" value="1"/>
</dbReference>
<dbReference type="AlphaFoldDB" id="A0A329QCS8"/>
<dbReference type="InterPro" id="IPR013324">
    <property type="entry name" value="RNA_pol_sigma_r3/r4-like"/>
</dbReference>
<evidence type="ECO:0000313" key="3">
    <source>
        <dbReference type="Proteomes" id="UP000250642"/>
    </source>
</evidence>
<name>A0A329QCS8_9BACL</name>
<evidence type="ECO:0000313" key="2">
    <source>
        <dbReference type="EMBL" id="RAW10114.1"/>
    </source>
</evidence>
<dbReference type="EMBL" id="QEVW01000026">
    <property type="protein sequence ID" value="RAW10114.1"/>
    <property type="molecule type" value="Genomic_DNA"/>
</dbReference>
<sequence>MSSLEKICHYPAYSVAAQFEEYKHQNPALFHNRVVLNFFEQEKHQKLLLESIRGEADKEAELNEAFRKYFFQFRFITYVTSSLKFMSIDQMRRNQRYATRNVLIYDKPSSDESSMCIGETMGGYHTSVDFLQSDKQSANNFQEGFVDEHVESAFDSLTDKQKHVTTLYYGQGYHDHEIASRLQVSQQAIAKTRNAALKKMKTALVREE</sequence>